<feature type="binding site" evidence="4">
    <location>
        <position position="82"/>
    </location>
    <ligand>
        <name>Zn(2+)</name>
        <dbReference type="ChEBI" id="CHEBI:29105"/>
    </ligand>
</feature>
<dbReference type="PANTHER" id="PTHR43175">
    <property type="entry name" value="CARBONIC ANHYDRASE"/>
    <property type="match status" value="1"/>
</dbReference>
<dbReference type="AlphaFoldDB" id="A0A6A6PEQ0"/>
<comment type="similarity">
    <text evidence="1">Belongs to the beta-class carbonic anhydrase family.</text>
</comment>
<keyword evidence="6" id="KW-1185">Reference proteome</keyword>
<comment type="cofactor">
    <cofactor evidence="4">
        <name>Zn(2+)</name>
        <dbReference type="ChEBI" id="CHEBI:29105"/>
    </cofactor>
    <text evidence="4">Binds 1 zinc ion per subunit.</text>
</comment>
<evidence type="ECO:0000313" key="5">
    <source>
        <dbReference type="EMBL" id="KAF2462451.1"/>
    </source>
</evidence>
<reference evidence="5" key="1">
    <citation type="journal article" date="2020" name="Stud. Mycol.">
        <title>101 Dothideomycetes genomes: a test case for predicting lifestyles and emergence of pathogens.</title>
        <authorList>
            <person name="Haridas S."/>
            <person name="Albert R."/>
            <person name="Binder M."/>
            <person name="Bloem J."/>
            <person name="Labutti K."/>
            <person name="Salamov A."/>
            <person name="Andreopoulos B."/>
            <person name="Baker S."/>
            <person name="Barry K."/>
            <person name="Bills G."/>
            <person name="Bluhm B."/>
            <person name="Cannon C."/>
            <person name="Castanera R."/>
            <person name="Culley D."/>
            <person name="Daum C."/>
            <person name="Ezra D."/>
            <person name="Gonzalez J."/>
            <person name="Henrissat B."/>
            <person name="Kuo A."/>
            <person name="Liang C."/>
            <person name="Lipzen A."/>
            <person name="Lutzoni F."/>
            <person name="Magnuson J."/>
            <person name="Mondo S."/>
            <person name="Nolan M."/>
            <person name="Ohm R."/>
            <person name="Pangilinan J."/>
            <person name="Park H.-J."/>
            <person name="Ramirez L."/>
            <person name="Alfaro M."/>
            <person name="Sun H."/>
            <person name="Tritt A."/>
            <person name="Yoshinaga Y."/>
            <person name="Zwiers L.-H."/>
            <person name="Turgeon B."/>
            <person name="Goodwin S."/>
            <person name="Spatafora J."/>
            <person name="Crous P."/>
            <person name="Grigoriev I."/>
        </authorList>
    </citation>
    <scope>NUCLEOTIDE SEQUENCE</scope>
    <source>
        <strain evidence="5">ATCC 16933</strain>
    </source>
</reference>
<evidence type="ECO:0000256" key="4">
    <source>
        <dbReference type="PIRSR" id="PIRSR601765-1"/>
    </source>
</evidence>
<dbReference type="PANTHER" id="PTHR43175:SF3">
    <property type="entry name" value="CARBON DISULFIDE HYDROLASE"/>
    <property type="match status" value="1"/>
</dbReference>
<evidence type="ECO:0000256" key="3">
    <source>
        <dbReference type="ARBA" id="ARBA00022833"/>
    </source>
</evidence>
<dbReference type="EMBL" id="MU001670">
    <property type="protein sequence ID" value="KAF2462451.1"/>
    <property type="molecule type" value="Genomic_DNA"/>
</dbReference>
<dbReference type="Gene3D" id="3.40.1050.10">
    <property type="entry name" value="Carbonic anhydrase"/>
    <property type="match status" value="1"/>
</dbReference>
<organism evidence="5 6">
    <name type="scientific">Lineolata rhizophorae</name>
    <dbReference type="NCBI Taxonomy" id="578093"/>
    <lineage>
        <taxon>Eukaryota</taxon>
        <taxon>Fungi</taxon>
        <taxon>Dikarya</taxon>
        <taxon>Ascomycota</taxon>
        <taxon>Pezizomycotina</taxon>
        <taxon>Dothideomycetes</taxon>
        <taxon>Dothideomycetes incertae sedis</taxon>
        <taxon>Lineolatales</taxon>
        <taxon>Lineolataceae</taxon>
        <taxon>Lineolata</taxon>
    </lineage>
</organism>
<proteinExistence type="inferred from homology"/>
<dbReference type="SMART" id="SM00947">
    <property type="entry name" value="Pro_CA"/>
    <property type="match status" value="1"/>
</dbReference>
<keyword evidence="3 4" id="KW-0862">Zinc</keyword>
<dbReference type="InterPro" id="IPR036874">
    <property type="entry name" value="Carbonic_anhydrase_sf"/>
</dbReference>
<accession>A0A6A6PEQ0</accession>
<dbReference type="GO" id="GO:0004089">
    <property type="term" value="F:carbonate dehydratase activity"/>
    <property type="evidence" value="ECO:0007669"/>
    <property type="project" value="InterPro"/>
</dbReference>
<evidence type="ECO:0000256" key="2">
    <source>
        <dbReference type="ARBA" id="ARBA00022723"/>
    </source>
</evidence>
<evidence type="ECO:0000313" key="6">
    <source>
        <dbReference type="Proteomes" id="UP000799766"/>
    </source>
</evidence>
<evidence type="ECO:0008006" key="7">
    <source>
        <dbReference type="Google" id="ProtNLM"/>
    </source>
</evidence>
<feature type="binding site" evidence="4">
    <location>
        <position position="85"/>
    </location>
    <ligand>
        <name>Zn(2+)</name>
        <dbReference type="ChEBI" id="CHEBI:29105"/>
    </ligand>
</feature>
<dbReference type="SUPFAM" id="SSF53056">
    <property type="entry name" value="beta-carbonic anhydrase, cab"/>
    <property type="match status" value="1"/>
</dbReference>
<gene>
    <name evidence="5" type="ORF">BDY21DRAFT_14853</name>
</gene>
<protein>
    <recommendedName>
        <fullName evidence="7">Carbonic anhydrase</fullName>
    </recommendedName>
</protein>
<sequence>MATSDPKIQQFLGWNKTFDKVPLSPPTMEDITSSRHEPGVRTGIAVKAAVLRNAGGHAKDALRSLVILGALANLDTVMIVHHEDCGMMFIADSKVKKMLEERRPDLRQEIDGMKFGEFSNVDESVRKDMEVVKAFPHLRKDTKVLGYSLDMTTGKLRKVK</sequence>
<dbReference type="Proteomes" id="UP000799766">
    <property type="component" value="Unassembled WGS sequence"/>
</dbReference>
<dbReference type="InterPro" id="IPR001765">
    <property type="entry name" value="Carbonic_anhydrase"/>
</dbReference>
<name>A0A6A6PEQ0_9PEZI</name>
<evidence type="ECO:0000256" key="1">
    <source>
        <dbReference type="ARBA" id="ARBA00006217"/>
    </source>
</evidence>
<keyword evidence="2 4" id="KW-0479">Metal-binding</keyword>
<dbReference type="OrthoDB" id="10248475at2759"/>
<dbReference type="GO" id="GO:0008270">
    <property type="term" value="F:zinc ion binding"/>
    <property type="evidence" value="ECO:0007669"/>
    <property type="project" value="InterPro"/>
</dbReference>